<evidence type="ECO:0000259" key="1">
    <source>
        <dbReference type="Pfam" id="PF18978"/>
    </source>
</evidence>
<accession>A0A1J5DYL7</accession>
<dbReference type="InterPro" id="IPR043768">
    <property type="entry name" value="DUF5714"/>
</dbReference>
<dbReference type="Proteomes" id="UP000183085">
    <property type="component" value="Unassembled WGS sequence"/>
</dbReference>
<comment type="caution">
    <text evidence="2">The sequence shown here is derived from an EMBL/GenBank/DDBJ whole genome shotgun (WGS) entry which is preliminary data.</text>
</comment>
<evidence type="ECO:0000313" key="3">
    <source>
        <dbReference type="Proteomes" id="UP000183085"/>
    </source>
</evidence>
<organism evidence="2 3">
    <name type="scientific">Candidatus Desantisbacteria bacterium CG2_30_40_21</name>
    <dbReference type="NCBI Taxonomy" id="1817895"/>
    <lineage>
        <taxon>Bacteria</taxon>
        <taxon>Candidatus Desantisiibacteriota</taxon>
    </lineage>
</organism>
<dbReference type="Pfam" id="PF18978">
    <property type="entry name" value="DUF5714"/>
    <property type="match status" value="1"/>
</dbReference>
<reference evidence="2 3" key="1">
    <citation type="journal article" date="2016" name="Environ. Microbiol.">
        <title>Genomic resolution of a cold subsurface aquifer community provides metabolic insights for novel microbes adapted to high CO concentrations.</title>
        <authorList>
            <person name="Probst A.J."/>
            <person name="Castelle C.J."/>
            <person name="Singh A."/>
            <person name="Brown C.T."/>
            <person name="Anantharaman K."/>
            <person name="Sharon I."/>
            <person name="Hug L.A."/>
            <person name="Burstein D."/>
            <person name="Emerson J.B."/>
            <person name="Thomas B.C."/>
            <person name="Banfield J.F."/>
        </authorList>
    </citation>
    <scope>NUCLEOTIDE SEQUENCE [LARGE SCALE GENOMIC DNA]</scope>
    <source>
        <strain evidence="2">CG2_30_40_21</strain>
    </source>
</reference>
<proteinExistence type="predicted"/>
<dbReference type="STRING" id="1817895.AUJ95_04485"/>
<gene>
    <name evidence="2" type="ORF">AUJ95_04485</name>
</gene>
<protein>
    <recommendedName>
        <fullName evidence="1">DUF5714 domain-containing protein</fullName>
    </recommendedName>
</protein>
<sequence>MVCTAPLEYLESAVTVVCNYCGKKEEGYVRCLKGHYVCDECHGKGAFDLVTDIALTTEEKDPLSIAELLMAHPKIPFLGCEHALIATASLLAALKNDGTLAISNEQITEAMNRTQKQSMPPYCALTGVCGVPIGIGAAFSVILGAACPKDRESAITMHIVARTIDTIANDVGPMCCKSFVRTALVVGYNSAKEYFNVHLPIHREKISCFYSNKNHRNCRKNKCVYFPKTA</sequence>
<evidence type="ECO:0000313" key="2">
    <source>
        <dbReference type="EMBL" id="OIP40507.1"/>
    </source>
</evidence>
<dbReference type="EMBL" id="MNYI01000117">
    <property type="protein sequence ID" value="OIP40507.1"/>
    <property type="molecule type" value="Genomic_DNA"/>
</dbReference>
<feature type="domain" description="DUF5714" evidence="1">
    <location>
        <begin position="51"/>
        <end position="226"/>
    </location>
</feature>
<name>A0A1J5DYL7_9BACT</name>
<dbReference type="AlphaFoldDB" id="A0A1J5DYL7"/>